<keyword evidence="10" id="KW-1185">Reference proteome</keyword>
<dbReference type="SMART" id="SM00184">
    <property type="entry name" value="RING"/>
    <property type="match status" value="1"/>
</dbReference>
<comment type="caution">
    <text evidence="9">The sequence shown here is derived from an EMBL/GenBank/DDBJ whole genome shotgun (WGS) entry which is preliminary data.</text>
</comment>
<dbReference type="PROSITE" id="PS50119">
    <property type="entry name" value="ZF_BBOX"/>
    <property type="match status" value="1"/>
</dbReference>
<evidence type="ECO:0000256" key="6">
    <source>
        <dbReference type="SAM" id="MobiDB-lite"/>
    </source>
</evidence>
<dbReference type="Pfam" id="PF00643">
    <property type="entry name" value="zf-B_box"/>
    <property type="match status" value="1"/>
</dbReference>
<dbReference type="InterPro" id="IPR013083">
    <property type="entry name" value="Znf_RING/FYVE/PHD"/>
</dbReference>
<dbReference type="InterPro" id="IPR017907">
    <property type="entry name" value="Znf_RING_CS"/>
</dbReference>
<evidence type="ECO:0000256" key="2">
    <source>
        <dbReference type="ARBA" id="ARBA00022771"/>
    </source>
</evidence>
<feature type="domain" description="B box-type" evidence="8">
    <location>
        <begin position="164"/>
        <end position="204"/>
    </location>
</feature>
<dbReference type="InterPro" id="IPR051051">
    <property type="entry name" value="E3_ubiq-ligase_TRIM/RNF"/>
</dbReference>
<keyword evidence="5" id="KW-0175">Coiled coil</keyword>
<dbReference type="SUPFAM" id="SSF57850">
    <property type="entry name" value="RING/U-box"/>
    <property type="match status" value="1"/>
</dbReference>
<evidence type="ECO:0000313" key="9">
    <source>
        <dbReference type="EMBL" id="KAG2456272.1"/>
    </source>
</evidence>
<dbReference type="Gene3D" id="3.30.40.10">
    <property type="entry name" value="Zinc/RING finger domain, C3HC4 (zinc finger)"/>
    <property type="match status" value="1"/>
</dbReference>
<dbReference type="PROSITE" id="PS00518">
    <property type="entry name" value="ZF_RING_1"/>
    <property type="match status" value="1"/>
</dbReference>
<dbReference type="InterPro" id="IPR058030">
    <property type="entry name" value="TRIM8/14/16/25/29/45/65_CC"/>
</dbReference>
<dbReference type="Pfam" id="PF25600">
    <property type="entry name" value="TRIM_CC"/>
    <property type="match status" value="1"/>
</dbReference>
<evidence type="ECO:0000313" key="10">
    <source>
        <dbReference type="Proteomes" id="UP000886611"/>
    </source>
</evidence>
<feature type="region of interest" description="Disordered" evidence="6">
    <location>
        <begin position="362"/>
        <end position="436"/>
    </location>
</feature>
<keyword evidence="3" id="KW-0862">Zinc</keyword>
<gene>
    <name evidence="9" type="primary">Trim65_1</name>
    <name evidence="9" type="ORF">GTO96_0018732</name>
</gene>
<accession>A0A8X7WWS8</accession>
<dbReference type="PANTHER" id="PTHR25465:SF5">
    <property type="entry name" value="E3 UBIQUITIN_ISG15 LIGASE TRIM25-RELATED"/>
    <property type="match status" value="1"/>
</dbReference>
<dbReference type="EMBL" id="JAATIS010008725">
    <property type="protein sequence ID" value="KAG2456272.1"/>
    <property type="molecule type" value="Genomic_DNA"/>
</dbReference>
<evidence type="ECO:0000256" key="3">
    <source>
        <dbReference type="ARBA" id="ARBA00022833"/>
    </source>
</evidence>
<dbReference type="AlphaFoldDB" id="A0A8X7WWS8"/>
<feature type="non-terminal residue" evidence="9">
    <location>
        <position position="580"/>
    </location>
</feature>
<protein>
    <submittedName>
        <fullName evidence="9">TRI65 protein</fullName>
    </submittedName>
</protein>
<sequence length="580" mass="66566">MNDGSTRTLLTSCRFVPQAASSKSVISGIPLRFPLTGRKDNPDHFYIFLSLEETKKPSSMPRLDCFICSKILSSPVSLHCGHNFCKSCIEDHWKKSKKYHCYACKEEFGTRPSLSENALLTNLLKGFQERELQSGQHERKQTAAQAVADADYKKDKQEKSTQDLHHHLCTKHQGPLEFFCRTDQMCICFECTKNEHKRHDKVTVDRAIDEQQSLVKDKFQKIEQMVQEKEERVAKMKKNITDKKRLKHQVSEEFRSYEDKEVKKAEEYIKQVEQEIKDLRQRKNELVELSKTEDHVHFLKKFTSFHIPTVVGDTPDINDNGGLFSQNKEKELILLKKHIQKINSWDIVITKKKETCHVSVQTNQENKDLKASESSEAGPQQANVVPYGKTDTENLGKHAIDRTETSAPEVKKMRKEEEEAHSSGIPSRDWISKNSSPDLGKDKVTIEVVGLEKTFHSGKKFFEDLIKKMNDSRIDIHQGVFDSQSSNLALLFCPVISIIGKDIKVALKKIPNNKKVILVVMHHTPNPGYIVAESARCVEQKNVVATVDLLFHENLGLLECQLNERSLEKVFFFCKDHCMK</sequence>
<feature type="coiled-coil region" evidence="5">
    <location>
        <begin position="219"/>
        <end position="292"/>
    </location>
</feature>
<evidence type="ECO:0000259" key="8">
    <source>
        <dbReference type="PROSITE" id="PS50119"/>
    </source>
</evidence>
<dbReference type="PANTHER" id="PTHR25465">
    <property type="entry name" value="B-BOX DOMAIN CONTAINING"/>
    <property type="match status" value="1"/>
</dbReference>
<dbReference type="SMART" id="SM00336">
    <property type="entry name" value="BBOX"/>
    <property type="match status" value="1"/>
</dbReference>
<evidence type="ECO:0000256" key="1">
    <source>
        <dbReference type="ARBA" id="ARBA00022723"/>
    </source>
</evidence>
<feature type="domain" description="RING-type" evidence="7">
    <location>
        <begin position="65"/>
        <end position="105"/>
    </location>
</feature>
<proteinExistence type="predicted"/>
<dbReference type="CDD" id="cd19769">
    <property type="entry name" value="Bbox2_TRIM16-like"/>
    <property type="match status" value="1"/>
</dbReference>
<feature type="compositionally biased region" description="Basic and acidic residues" evidence="6">
    <location>
        <begin position="390"/>
        <end position="421"/>
    </location>
</feature>
<name>A0A8X7WWS8_POLSE</name>
<feature type="compositionally biased region" description="Polar residues" evidence="6">
    <location>
        <begin position="374"/>
        <end position="383"/>
    </location>
</feature>
<feature type="non-terminal residue" evidence="9">
    <location>
        <position position="1"/>
    </location>
</feature>
<dbReference type="PROSITE" id="PS50089">
    <property type="entry name" value="ZF_RING_2"/>
    <property type="match status" value="1"/>
</dbReference>
<dbReference type="InterPro" id="IPR000315">
    <property type="entry name" value="Znf_B-box"/>
</dbReference>
<keyword evidence="1" id="KW-0479">Metal-binding</keyword>
<dbReference type="Pfam" id="PF15227">
    <property type="entry name" value="zf-C3HC4_4"/>
    <property type="match status" value="1"/>
</dbReference>
<dbReference type="InterPro" id="IPR001841">
    <property type="entry name" value="Znf_RING"/>
</dbReference>
<dbReference type="GO" id="GO:0008270">
    <property type="term" value="F:zinc ion binding"/>
    <property type="evidence" value="ECO:0007669"/>
    <property type="project" value="UniProtKB-KW"/>
</dbReference>
<evidence type="ECO:0000259" key="7">
    <source>
        <dbReference type="PROSITE" id="PS50089"/>
    </source>
</evidence>
<dbReference type="Proteomes" id="UP000886611">
    <property type="component" value="Unassembled WGS sequence"/>
</dbReference>
<evidence type="ECO:0000256" key="4">
    <source>
        <dbReference type="PROSITE-ProRule" id="PRU00024"/>
    </source>
</evidence>
<reference evidence="9 10" key="1">
    <citation type="journal article" date="2021" name="Cell">
        <title>Tracing the genetic footprints of vertebrate landing in non-teleost ray-finned fishes.</title>
        <authorList>
            <person name="Bi X."/>
            <person name="Wang K."/>
            <person name="Yang L."/>
            <person name="Pan H."/>
            <person name="Jiang H."/>
            <person name="Wei Q."/>
            <person name="Fang M."/>
            <person name="Yu H."/>
            <person name="Zhu C."/>
            <person name="Cai Y."/>
            <person name="He Y."/>
            <person name="Gan X."/>
            <person name="Zeng H."/>
            <person name="Yu D."/>
            <person name="Zhu Y."/>
            <person name="Jiang H."/>
            <person name="Qiu Q."/>
            <person name="Yang H."/>
            <person name="Zhang Y.E."/>
            <person name="Wang W."/>
            <person name="Zhu M."/>
            <person name="He S."/>
            <person name="Zhang G."/>
        </authorList>
    </citation>
    <scope>NUCLEOTIDE SEQUENCE [LARGE SCALE GENOMIC DNA]</scope>
    <source>
        <strain evidence="9">Bchr_013</strain>
    </source>
</reference>
<dbReference type="SUPFAM" id="SSF57845">
    <property type="entry name" value="B-box zinc-binding domain"/>
    <property type="match status" value="1"/>
</dbReference>
<keyword evidence="2 4" id="KW-0863">Zinc-finger</keyword>
<dbReference type="Gene3D" id="3.30.160.60">
    <property type="entry name" value="Classic Zinc Finger"/>
    <property type="match status" value="1"/>
</dbReference>
<evidence type="ECO:0000256" key="5">
    <source>
        <dbReference type="SAM" id="Coils"/>
    </source>
</evidence>
<organism evidence="9 10">
    <name type="scientific">Polypterus senegalus</name>
    <name type="common">Senegal bichir</name>
    <dbReference type="NCBI Taxonomy" id="55291"/>
    <lineage>
        <taxon>Eukaryota</taxon>
        <taxon>Metazoa</taxon>
        <taxon>Chordata</taxon>
        <taxon>Craniata</taxon>
        <taxon>Vertebrata</taxon>
        <taxon>Euteleostomi</taxon>
        <taxon>Actinopterygii</taxon>
        <taxon>Polypteriformes</taxon>
        <taxon>Polypteridae</taxon>
        <taxon>Polypterus</taxon>
    </lineage>
</organism>